<proteinExistence type="predicted"/>
<organism evidence="1">
    <name type="scientific">Anopheles darlingi</name>
    <name type="common">Mosquito</name>
    <dbReference type="NCBI Taxonomy" id="43151"/>
    <lineage>
        <taxon>Eukaryota</taxon>
        <taxon>Metazoa</taxon>
        <taxon>Ecdysozoa</taxon>
        <taxon>Arthropoda</taxon>
        <taxon>Hexapoda</taxon>
        <taxon>Insecta</taxon>
        <taxon>Pterygota</taxon>
        <taxon>Neoptera</taxon>
        <taxon>Endopterygota</taxon>
        <taxon>Diptera</taxon>
        <taxon>Nematocera</taxon>
        <taxon>Culicoidea</taxon>
        <taxon>Culicidae</taxon>
        <taxon>Anophelinae</taxon>
        <taxon>Anopheles</taxon>
    </lineage>
</organism>
<accession>A0A2M4DJL2</accession>
<reference evidence="1" key="1">
    <citation type="submission" date="2018-01" db="EMBL/GenBank/DDBJ databases">
        <title>An insight into the sialome of Amazonian anophelines.</title>
        <authorList>
            <person name="Ribeiro J.M."/>
            <person name="Scarpassa V."/>
            <person name="Calvo E."/>
        </authorList>
    </citation>
    <scope>NUCLEOTIDE SEQUENCE</scope>
</reference>
<protein>
    <submittedName>
        <fullName evidence="1">Putative secreted protein</fullName>
    </submittedName>
</protein>
<evidence type="ECO:0000313" key="1">
    <source>
        <dbReference type="EMBL" id="MBW77714.1"/>
    </source>
</evidence>
<dbReference type="AlphaFoldDB" id="A0A2M4DJL2"/>
<name>A0A2M4DJL2_ANODA</name>
<sequence length="122" mass="14563">MFFFTIFYWLSRSRKIWCEVTSKPTNHSLYFTRSPERAYGFRPMLAPRHNSSTILHHFPSNIHRLIAFLDTRHVCVHHPSDRRLSTSVRKVCAPRFEPDRMVGISRSSSTHMNLNTDRRWQC</sequence>
<dbReference type="EMBL" id="GGFL01013536">
    <property type="protein sequence ID" value="MBW77714.1"/>
    <property type="molecule type" value="Transcribed_RNA"/>
</dbReference>